<dbReference type="Pfam" id="PF04314">
    <property type="entry name" value="PCuAC"/>
    <property type="match status" value="1"/>
</dbReference>
<dbReference type="OrthoDB" id="9796962at2"/>
<dbReference type="PANTHER" id="PTHR36302:SF1">
    <property type="entry name" value="COPPER CHAPERONE PCU(A)C"/>
    <property type="match status" value="1"/>
</dbReference>
<feature type="region of interest" description="Disordered" evidence="1">
    <location>
        <begin position="144"/>
        <end position="167"/>
    </location>
</feature>
<organism evidence="3 4">
    <name type="scientific">Thalassovita litoralis</name>
    <dbReference type="NCBI Taxonomy" id="1010611"/>
    <lineage>
        <taxon>Bacteria</taxon>
        <taxon>Pseudomonadati</taxon>
        <taxon>Pseudomonadota</taxon>
        <taxon>Alphaproteobacteria</taxon>
        <taxon>Rhodobacterales</taxon>
        <taxon>Roseobacteraceae</taxon>
        <taxon>Thalassovita</taxon>
    </lineage>
</organism>
<evidence type="ECO:0000313" key="3">
    <source>
        <dbReference type="EMBL" id="SMO67056.1"/>
    </source>
</evidence>
<dbReference type="InterPro" id="IPR036182">
    <property type="entry name" value="PCuAC_sf"/>
</dbReference>
<dbReference type="Proteomes" id="UP000316030">
    <property type="component" value="Unassembled WGS sequence"/>
</dbReference>
<feature type="chain" id="PRO_5021705334" description="Copper chaperone PCu(A)C" evidence="2">
    <location>
        <begin position="23"/>
        <end position="167"/>
    </location>
</feature>
<dbReference type="SUPFAM" id="SSF110087">
    <property type="entry name" value="DR1885-like metal-binding protein"/>
    <property type="match status" value="1"/>
</dbReference>
<dbReference type="RefSeq" id="WP_142493087.1">
    <property type="nucleotide sequence ID" value="NZ_FXTO01000009.1"/>
</dbReference>
<evidence type="ECO:0008006" key="5">
    <source>
        <dbReference type="Google" id="ProtNLM"/>
    </source>
</evidence>
<evidence type="ECO:0000256" key="1">
    <source>
        <dbReference type="SAM" id="MobiDB-lite"/>
    </source>
</evidence>
<dbReference type="AlphaFoldDB" id="A0A521D5S1"/>
<feature type="signal peptide" evidence="2">
    <location>
        <begin position="1"/>
        <end position="22"/>
    </location>
</feature>
<sequence length="167" mass="18116">MSFKTTLFAAAAAVSFALPAFAEGIMVQDPYARVSAKMSSSGAAFMIIENHTGQADHLAGVTSDVAERVELHTHKEDANGVMRMVHVAEGFDLPKDGSIEMVRGGHHVMFMGLKEQLKDGDVIHVTLQFEKAGNVEVDVPVDLQRKPDHGGMMKHGNMDHGKMKMSN</sequence>
<evidence type="ECO:0000313" key="4">
    <source>
        <dbReference type="Proteomes" id="UP000316030"/>
    </source>
</evidence>
<evidence type="ECO:0000256" key="2">
    <source>
        <dbReference type="SAM" id="SignalP"/>
    </source>
</evidence>
<dbReference type="EMBL" id="FXTO01000009">
    <property type="protein sequence ID" value="SMO67056.1"/>
    <property type="molecule type" value="Genomic_DNA"/>
</dbReference>
<proteinExistence type="predicted"/>
<dbReference type="InterPro" id="IPR058248">
    <property type="entry name" value="Lxx211020-like"/>
</dbReference>
<keyword evidence="2" id="KW-0732">Signal</keyword>
<name>A0A521D5S1_9RHOB</name>
<dbReference type="PANTHER" id="PTHR36302">
    <property type="entry name" value="BLR7088 PROTEIN"/>
    <property type="match status" value="1"/>
</dbReference>
<reference evidence="3 4" key="1">
    <citation type="submission" date="2017-05" db="EMBL/GenBank/DDBJ databases">
        <authorList>
            <person name="Varghese N."/>
            <person name="Submissions S."/>
        </authorList>
    </citation>
    <scope>NUCLEOTIDE SEQUENCE [LARGE SCALE GENOMIC DNA]</scope>
    <source>
        <strain evidence="3 4">DSM 29506</strain>
    </source>
</reference>
<dbReference type="InterPro" id="IPR007410">
    <property type="entry name" value="LpqE-like"/>
</dbReference>
<keyword evidence="4" id="KW-1185">Reference proteome</keyword>
<protein>
    <recommendedName>
        <fullName evidence="5">Copper chaperone PCu(A)C</fullName>
    </recommendedName>
</protein>
<accession>A0A521D5S1</accession>
<dbReference type="Gene3D" id="2.60.40.1890">
    <property type="entry name" value="PCu(A)C copper chaperone"/>
    <property type="match status" value="1"/>
</dbReference>
<gene>
    <name evidence="3" type="ORF">SAMN06265173_10920</name>
</gene>